<evidence type="ECO:0000256" key="6">
    <source>
        <dbReference type="SAM" id="MobiDB-lite"/>
    </source>
</evidence>
<dbReference type="GO" id="GO:0008483">
    <property type="term" value="F:transaminase activity"/>
    <property type="evidence" value="ECO:0007669"/>
    <property type="project" value="UniProtKB-KW"/>
</dbReference>
<dbReference type="PROSITE" id="PS50949">
    <property type="entry name" value="HTH_GNTR"/>
    <property type="match status" value="1"/>
</dbReference>
<feature type="region of interest" description="Disordered" evidence="6">
    <location>
        <begin position="462"/>
        <end position="497"/>
    </location>
</feature>
<feature type="domain" description="HTH gntR-type" evidence="7">
    <location>
        <begin position="22"/>
        <end position="90"/>
    </location>
</feature>
<dbReference type="InterPro" id="IPR036388">
    <property type="entry name" value="WH-like_DNA-bd_sf"/>
</dbReference>
<organism evidence="8 9">
    <name type="scientific">Streptantibioticus silvisoli</name>
    <dbReference type="NCBI Taxonomy" id="2705255"/>
    <lineage>
        <taxon>Bacteria</taxon>
        <taxon>Bacillati</taxon>
        <taxon>Actinomycetota</taxon>
        <taxon>Actinomycetes</taxon>
        <taxon>Kitasatosporales</taxon>
        <taxon>Streptomycetaceae</taxon>
        <taxon>Streptantibioticus</taxon>
    </lineage>
</organism>
<dbReference type="InterPro" id="IPR015421">
    <property type="entry name" value="PyrdxlP-dep_Trfase_major"/>
</dbReference>
<keyword evidence="5" id="KW-0804">Transcription</keyword>
<dbReference type="Gene3D" id="3.40.640.10">
    <property type="entry name" value="Type I PLP-dependent aspartate aminotransferase-like (Major domain)"/>
    <property type="match status" value="1"/>
</dbReference>
<dbReference type="Proteomes" id="UP001156398">
    <property type="component" value="Unassembled WGS sequence"/>
</dbReference>
<feature type="compositionally biased region" description="Polar residues" evidence="6">
    <location>
        <begin position="111"/>
        <end position="126"/>
    </location>
</feature>
<dbReference type="Gene3D" id="1.10.10.10">
    <property type="entry name" value="Winged helix-like DNA-binding domain superfamily/Winged helix DNA-binding domain"/>
    <property type="match status" value="1"/>
</dbReference>
<comment type="similarity">
    <text evidence="1">In the C-terminal section; belongs to the class-I pyridoxal-phosphate-dependent aminotransferase family.</text>
</comment>
<feature type="compositionally biased region" description="Gly residues" evidence="6">
    <location>
        <begin position="483"/>
        <end position="497"/>
    </location>
</feature>
<keyword evidence="3" id="KW-0805">Transcription regulation</keyword>
<dbReference type="InterPro" id="IPR004839">
    <property type="entry name" value="Aminotransferase_I/II_large"/>
</dbReference>
<name>A0ABT6W516_9ACTN</name>
<evidence type="ECO:0000256" key="2">
    <source>
        <dbReference type="ARBA" id="ARBA00022898"/>
    </source>
</evidence>
<dbReference type="SUPFAM" id="SSF53383">
    <property type="entry name" value="PLP-dependent transferases"/>
    <property type="match status" value="1"/>
</dbReference>
<dbReference type="InterPro" id="IPR000524">
    <property type="entry name" value="Tscrpt_reg_HTH_GntR"/>
</dbReference>
<sequence>MDGQANLRGTGVDLHLGPLTGTRVRAGLENALRDAVRDGRLAAGTRLPSSRTLAADLGIARNTVADAYGQLIAEGWLTARQGSGTRVAPGRPGPPDGPRTRRSERPATVRPATQANVTTPSEQTLTRAGLMSFPQETRLPYDLRPGSPDLSSFPRSAWLAATRQALRRAPNDVFGYGDPRGRPELREEIATYLARARGVRADPELVLICSGFLQAVGLLGRALRSGGARRMAVEALGFPDTPTILRQAGLTTVEIPVDADGARIDALGSADAVLLTPSHQYPTGVPLSPERRTAVVAWARRTGGTVIEDDYDGEFRYDRQAVGALQGLDPSAVVYAGTASKSLAPGLRLGWLVLPERLLEPVTLQKRMADHLSPVIEQLALAELIASGGYDRHVRRMRQHYRRRRDRLVAALAEHAPAVRVHGIAAGLHAVIELPPGSPSVPALTARAATLGLALAGPTFYGDLPEPEADPASSGWGTRDEGAGGAGVGGGGGTVAGAVGPGEGSAGAGSAGAVVPGVGDAGVGDAGAMDAGRVLTSGAVADRRRVAGPTLVIGFGGPPEHAFSGALERLCSVLAEATAGRA</sequence>
<keyword evidence="9" id="KW-1185">Reference proteome</keyword>
<dbReference type="CDD" id="cd00609">
    <property type="entry name" value="AAT_like"/>
    <property type="match status" value="1"/>
</dbReference>
<evidence type="ECO:0000256" key="3">
    <source>
        <dbReference type="ARBA" id="ARBA00023015"/>
    </source>
</evidence>
<dbReference type="InterPro" id="IPR036390">
    <property type="entry name" value="WH_DNA-bd_sf"/>
</dbReference>
<dbReference type="EMBL" id="JAAGKO020000041">
    <property type="protein sequence ID" value="MDI5965842.1"/>
    <property type="molecule type" value="Genomic_DNA"/>
</dbReference>
<protein>
    <submittedName>
        <fullName evidence="8">PLP-dependent aminotransferase family protein</fullName>
    </submittedName>
</protein>
<proteinExistence type="inferred from homology"/>
<dbReference type="InterPro" id="IPR051446">
    <property type="entry name" value="HTH_trans_reg/aminotransferase"/>
</dbReference>
<dbReference type="InterPro" id="IPR015424">
    <property type="entry name" value="PyrdxlP-dep_Trfase"/>
</dbReference>
<evidence type="ECO:0000256" key="1">
    <source>
        <dbReference type="ARBA" id="ARBA00005384"/>
    </source>
</evidence>
<dbReference type="PANTHER" id="PTHR46577">
    <property type="entry name" value="HTH-TYPE TRANSCRIPTIONAL REGULATORY PROTEIN GABR"/>
    <property type="match status" value="1"/>
</dbReference>
<evidence type="ECO:0000313" key="9">
    <source>
        <dbReference type="Proteomes" id="UP001156398"/>
    </source>
</evidence>
<comment type="caution">
    <text evidence="8">The sequence shown here is derived from an EMBL/GenBank/DDBJ whole genome shotgun (WGS) entry which is preliminary data.</text>
</comment>
<reference evidence="8 9" key="1">
    <citation type="submission" date="2023-05" db="EMBL/GenBank/DDBJ databases">
        <title>Streptantibioticus silvisoli sp. nov., acidotolerant actinomycetes 1 from pine litter.</title>
        <authorList>
            <person name="Swiecimska M."/>
            <person name="Golinska P."/>
            <person name="Sangal V."/>
            <person name="Wachnowicz B."/>
            <person name="Goodfellow M."/>
        </authorList>
    </citation>
    <scope>NUCLEOTIDE SEQUENCE [LARGE SCALE GENOMIC DNA]</scope>
    <source>
        <strain evidence="8 9">SL54</strain>
    </source>
</reference>
<dbReference type="CDD" id="cd07377">
    <property type="entry name" value="WHTH_GntR"/>
    <property type="match status" value="1"/>
</dbReference>
<keyword evidence="2" id="KW-0663">Pyridoxal phosphate</keyword>
<dbReference type="Pfam" id="PF00155">
    <property type="entry name" value="Aminotran_1_2"/>
    <property type="match status" value="1"/>
</dbReference>
<dbReference type="PANTHER" id="PTHR46577:SF1">
    <property type="entry name" value="HTH-TYPE TRANSCRIPTIONAL REGULATORY PROTEIN GABR"/>
    <property type="match status" value="1"/>
</dbReference>
<feature type="region of interest" description="Disordered" evidence="6">
    <location>
        <begin position="82"/>
        <end position="129"/>
    </location>
</feature>
<evidence type="ECO:0000256" key="4">
    <source>
        <dbReference type="ARBA" id="ARBA00023125"/>
    </source>
</evidence>
<evidence type="ECO:0000256" key="5">
    <source>
        <dbReference type="ARBA" id="ARBA00023163"/>
    </source>
</evidence>
<gene>
    <name evidence="8" type="ORF">POF43_024450</name>
</gene>
<keyword evidence="8" id="KW-0032">Aminotransferase</keyword>
<dbReference type="Pfam" id="PF00392">
    <property type="entry name" value="GntR"/>
    <property type="match status" value="1"/>
</dbReference>
<dbReference type="RefSeq" id="WP_282704751.1">
    <property type="nucleotide sequence ID" value="NZ_JAAGKO020000041.1"/>
</dbReference>
<dbReference type="PRINTS" id="PR00035">
    <property type="entry name" value="HTHGNTR"/>
</dbReference>
<evidence type="ECO:0000259" key="7">
    <source>
        <dbReference type="PROSITE" id="PS50949"/>
    </source>
</evidence>
<dbReference type="SUPFAM" id="SSF46785">
    <property type="entry name" value="Winged helix' DNA-binding domain"/>
    <property type="match status" value="1"/>
</dbReference>
<accession>A0ABT6W516</accession>
<keyword evidence="4" id="KW-0238">DNA-binding</keyword>
<keyword evidence="8" id="KW-0808">Transferase</keyword>
<evidence type="ECO:0000313" key="8">
    <source>
        <dbReference type="EMBL" id="MDI5965842.1"/>
    </source>
</evidence>
<feature type="compositionally biased region" description="Basic and acidic residues" evidence="6">
    <location>
        <begin position="98"/>
        <end position="107"/>
    </location>
</feature>
<dbReference type="SMART" id="SM00345">
    <property type="entry name" value="HTH_GNTR"/>
    <property type="match status" value="1"/>
</dbReference>